<evidence type="ECO:0000256" key="10">
    <source>
        <dbReference type="ARBA" id="ARBA00023004"/>
    </source>
</evidence>
<keyword evidence="12" id="KW-0472">Membrane</keyword>
<reference evidence="14" key="1">
    <citation type="submission" date="2023-03" db="EMBL/GenBank/DDBJ databases">
        <title>Massive genome expansion in bonnet fungi (Mycena s.s.) driven by repeated elements and novel gene families across ecological guilds.</title>
        <authorList>
            <consortium name="Lawrence Berkeley National Laboratory"/>
            <person name="Harder C.B."/>
            <person name="Miyauchi S."/>
            <person name="Viragh M."/>
            <person name="Kuo A."/>
            <person name="Thoen E."/>
            <person name="Andreopoulos B."/>
            <person name="Lu D."/>
            <person name="Skrede I."/>
            <person name="Drula E."/>
            <person name="Henrissat B."/>
            <person name="Morin E."/>
            <person name="Kohler A."/>
            <person name="Barry K."/>
            <person name="LaButti K."/>
            <person name="Morin E."/>
            <person name="Salamov A."/>
            <person name="Lipzen A."/>
            <person name="Mereny Z."/>
            <person name="Hegedus B."/>
            <person name="Baldrian P."/>
            <person name="Stursova M."/>
            <person name="Weitz H."/>
            <person name="Taylor A."/>
            <person name="Grigoriev I.V."/>
            <person name="Nagy L.G."/>
            <person name="Martin F."/>
            <person name="Kauserud H."/>
        </authorList>
    </citation>
    <scope>NUCLEOTIDE SEQUENCE</scope>
    <source>
        <strain evidence="14">CBHHK067</strain>
    </source>
</reference>
<dbReference type="GO" id="GO:0016020">
    <property type="term" value="C:membrane"/>
    <property type="evidence" value="ECO:0007669"/>
    <property type="project" value="UniProtKB-SubCell"/>
</dbReference>
<name>A0AAD7GPB2_MYCRO</name>
<comment type="pathway">
    <text evidence="3">Secondary metabolite biosynthesis.</text>
</comment>
<dbReference type="InterPro" id="IPR002401">
    <property type="entry name" value="Cyt_P450_E_grp-I"/>
</dbReference>
<evidence type="ECO:0000256" key="4">
    <source>
        <dbReference type="ARBA" id="ARBA00010617"/>
    </source>
</evidence>
<evidence type="ECO:0000256" key="13">
    <source>
        <dbReference type="ARBA" id="ARBA00023180"/>
    </source>
</evidence>
<evidence type="ECO:0000256" key="2">
    <source>
        <dbReference type="ARBA" id="ARBA00004167"/>
    </source>
</evidence>
<keyword evidence="15" id="KW-1185">Reference proteome</keyword>
<evidence type="ECO:0000256" key="12">
    <source>
        <dbReference type="ARBA" id="ARBA00023136"/>
    </source>
</evidence>
<dbReference type="InterPro" id="IPR036396">
    <property type="entry name" value="Cyt_P450_sf"/>
</dbReference>
<keyword evidence="9" id="KW-0560">Oxidoreductase</keyword>
<evidence type="ECO:0000313" key="15">
    <source>
        <dbReference type="Proteomes" id="UP001221757"/>
    </source>
</evidence>
<comment type="similarity">
    <text evidence="4">Belongs to the cytochrome P450 family.</text>
</comment>
<evidence type="ECO:0000256" key="6">
    <source>
        <dbReference type="ARBA" id="ARBA00022692"/>
    </source>
</evidence>
<dbReference type="Gene3D" id="1.10.630.10">
    <property type="entry name" value="Cytochrome P450"/>
    <property type="match status" value="1"/>
</dbReference>
<protein>
    <submittedName>
        <fullName evidence="14">Uncharacterized protein</fullName>
    </submittedName>
</protein>
<evidence type="ECO:0000256" key="8">
    <source>
        <dbReference type="ARBA" id="ARBA00022989"/>
    </source>
</evidence>
<dbReference type="InterPro" id="IPR001128">
    <property type="entry name" value="Cyt_P450"/>
</dbReference>
<accession>A0AAD7GPB2</accession>
<evidence type="ECO:0000256" key="3">
    <source>
        <dbReference type="ARBA" id="ARBA00005179"/>
    </source>
</evidence>
<evidence type="ECO:0000256" key="5">
    <source>
        <dbReference type="ARBA" id="ARBA00022617"/>
    </source>
</evidence>
<keyword evidence="7" id="KW-0479">Metal-binding</keyword>
<dbReference type="PANTHER" id="PTHR46300:SF2">
    <property type="entry name" value="CYTOCHROME P450 MONOOXYGENASE ALNH-RELATED"/>
    <property type="match status" value="1"/>
</dbReference>
<evidence type="ECO:0000256" key="11">
    <source>
        <dbReference type="ARBA" id="ARBA00023033"/>
    </source>
</evidence>
<dbReference type="GO" id="GO:0004497">
    <property type="term" value="F:monooxygenase activity"/>
    <property type="evidence" value="ECO:0007669"/>
    <property type="project" value="UniProtKB-KW"/>
</dbReference>
<dbReference type="GO" id="GO:0005506">
    <property type="term" value="F:iron ion binding"/>
    <property type="evidence" value="ECO:0007669"/>
    <property type="project" value="InterPro"/>
</dbReference>
<keyword evidence="6" id="KW-0812">Transmembrane</keyword>
<comment type="caution">
    <text evidence="14">The sequence shown here is derived from an EMBL/GenBank/DDBJ whole genome shotgun (WGS) entry which is preliminary data.</text>
</comment>
<dbReference type="InterPro" id="IPR050364">
    <property type="entry name" value="Cytochrome_P450_fung"/>
</dbReference>
<gene>
    <name evidence="14" type="ORF">B0H17DRAFT_1128640</name>
</gene>
<dbReference type="Proteomes" id="UP001221757">
    <property type="component" value="Unassembled WGS sequence"/>
</dbReference>
<dbReference type="EMBL" id="JARKIE010000019">
    <property type="protein sequence ID" value="KAJ7700782.1"/>
    <property type="molecule type" value="Genomic_DNA"/>
</dbReference>
<comment type="cofactor">
    <cofactor evidence="1">
        <name>heme</name>
        <dbReference type="ChEBI" id="CHEBI:30413"/>
    </cofactor>
</comment>
<keyword evidence="8" id="KW-1133">Transmembrane helix</keyword>
<dbReference type="PANTHER" id="PTHR46300">
    <property type="entry name" value="P450, PUTATIVE (EUROFUNG)-RELATED-RELATED"/>
    <property type="match status" value="1"/>
</dbReference>
<evidence type="ECO:0000313" key="14">
    <source>
        <dbReference type="EMBL" id="KAJ7700782.1"/>
    </source>
</evidence>
<sequence>MVITNIWVMMHDENVYPDPFVFNPERFTGTNPQADPRECVFCICAGQHLAETSLWIQMVLPLATVTISKAVDEDGKTIEPKVEFTTAIVSHVEPFQYQITLRSLRNLALMRQILPDTV</sequence>
<evidence type="ECO:0000256" key="1">
    <source>
        <dbReference type="ARBA" id="ARBA00001971"/>
    </source>
</evidence>
<comment type="subcellular location">
    <subcellularLocation>
        <location evidence="2">Membrane</location>
        <topology evidence="2">Single-pass membrane protein</topology>
    </subcellularLocation>
</comment>
<dbReference type="GO" id="GO:0016705">
    <property type="term" value="F:oxidoreductase activity, acting on paired donors, with incorporation or reduction of molecular oxygen"/>
    <property type="evidence" value="ECO:0007669"/>
    <property type="project" value="InterPro"/>
</dbReference>
<proteinExistence type="inferred from homology"/>
<dbReference type="PRINTS" id="PR00463">
    <property type="entry name" value="EP450I"/>
</dbReference>
<dbReference type="AlphaFoldDB" id="A0AAD7GPB2"/>
<keyword evidence="13" id="KW-0325">Glycoprotein</keyword>
<evidence type="ECO:0000256" key="7">
    <source>
        <dbReference type="ARBA" id="ARBA00022723"/>
    </source>
</evidence>
<evidence type="ECO:0000256" key="9">
    <source>
        <dbReference type="ARBA" id="ARBA00023002"/>
    </source>
</evidence>
<keyword evidence="5" id="KW-0349">Heme</keyword>
<dbReference type="SUPFAM" id="SSF48264">
    <property type="entry name" value="Cytochrome P450"/>
    <property type="match status" value="1"/>
</dbReference>
<organism evidence="14 15">
    <name type="scientific">Mycena rosella</name>
    <name type="common">Pink bonnet</name>
    <name type="synonym">Agaricus rosellus</name>
    <dbReference type="NCBI Taxonomy" id="1033263"/>
    <lineage>
        <taxon>Eukaryota</taxon>
        <taxon>Fungi</taxon>
        <taxon>Dikarya</taxon>
        <taxon>Basidiomycota</taxon>
        <taxon>Agaricomycotina</taxon>
        <taxon>Agaricomycetes</taxon>
        <taxon>Agaricomycetidae</taxon>
        <taxon>Agaricales</taxon>
        <taxon>Marasmiineae</taxon>
        <taxon>Mycenaceae</taxon>
        <taxon>Mycena</taxon>
    </lineage>
</organism>
<keyword evidence="10" id="KW-0408">Iron</keyword>
<dbReference type="Pfam" id="PF00067">
    <property type="entry name" value="p450"/>
    <property type="match status" value="1"/>
</dbReference>
<keyword evidence="11" id="KW-0503">Monooxygenase</keyword>
<dbReference type="GO" id="GO:0020037">
    <property type="term" value="F:heme binding"/>
    <property type="evidence" value="ECO:0007669"/>
    <property type="project" value="InterPro"/>
</dbReference>